<evidence type="ECO:0000313" key="2">
    <source>
        <dbReference type="EMBL" id="CAB9529039.1"/>
    </source>
</evidence>
<dbReference type="Proteomes" id="UP001153069">
    <property type="component" value="Unassembled WGS sequence"/>
</dbReference>
<keyword evidence="3" id="KW-1185">Reference proteome</keyword>
<accession>A0A9N8F0B6</accession>
<evidence type="ECO:0000313" key="3">
    <source>
        <dbReference type="Proteomes" id="UP001153069"/>
    </source>
</evidence>
<dbReference type="EMBL" id="CAICTM010002382">
    <property type="protein sequence ID" value="CAB9529039.1"/>
    <property type="molecule type" value="Genomic_DNA"/>
</dbReference>
<comment type="caution">
    <text evidence="2">The sequence shown here is derived from an EMBL/GenBank/DDBJ whole genome shotgun (WGS) entry which is preliminary data.</text>
</comment>
<protein>
    <submittedName>
        <fullName evidence="2">Uncharacterized protein</fullName>
    </submittedName>
</protein>
<gene>
    <name evidence="2" type="ORF">SEMRO_2384_G325691.1</name>
</gene>
<proteinExistence type="predicted"/>
<sequence>MPIQFSGNKRSPGFRRGTPCLASSRQEHHAIVVHLGEASSRRVHAPDIVVDTSRSLFLARTHRRPWIAMNTASSDCDESGYILGCGEYLYLYGYYYGWDDLGFIVLLHYLAQSSGCMLCRSFENNTKTTRRETDRADTEMRSTTEPD</sequence>
<evidence type="ECO:0000256" key="1">
    <source>
        <dbReference type="SAM" id="MobiDB-lite"/>
    </source>
</evidence>
<dbReference type="AlphaFoldDB" id="A0A9N8F0B6"/>
<name>A0A9N8F0B6_9STRA</name>
<reference evidence="2" key="1">
    <citation type="submission" date="2020-06" db="EMBL/GenBank/DDBJ databases">
        <authorList>
            <consortium name="Plant Systems Biology data submission"/>
        </authorList>
    </citation>
    <scope>NUCLEOTIDE SEQUENCE</scope>
    <source>
        <strain evidence="2">D6</strain>
    </source>
</reference>
<feature type="region of interest" description="Disordered" evidence="1">
    <location>
        <begin position="128"/>
        <end position="147"/>
    </location>
</feature>
<organism evidence="2 3">
    <name type="scientific">Seminavis robusta</name>
    <dbReference type="NCBI Taxonomy" id="568900"/>
    <lineage>
        <taxon>Eukaryota</taxon>
        <taxon>Sar</taxon>
        <taxon>Stramenopiles</taxon>
        <taxon>Ochrophyta</taxon>
        <taxon>Bacillariophyta</taxon>
        <taxon>Bacillariophyceae</taxon>
        <taxon>Bacillariophycidae</taxon>
        <taxon>Naviculales</taxon>
        <taxon>Naviculaceae</taxon>
        <taxon>Seminavis</taxon>
    </lineage>
</organism>
<feature type="compositionally biased region" description="Basic and acidic residues" evidence="1">
    <location>
        <begin position="129"/>
        <end position="147"/>
    </location>
</feature>